<name>A0A6J5KQF5_9CAUD</name>
<sequence>MATYYWVGGNGAWTDTSMWANQSGGVGGTGAVPTNIDDAIFDKAATYTVTGNLAALNLTVSAGLVTFNVVTVNIGSAGAGSLTFGTGNVAAFTFTTSFNFQTSSTLTIDTKGVPLFGSGISVTFGVSGRTGTISLLSDLKITGGAGATSGKVALNYGSLDLNNFQLTTDGPFFINNAVVHTLAFGTNGTGNITVTGVDTNVVAFSLAGTNTITGVPIVNISYSNTIAQTVNVYVQAATEANSISFNFTTGTYTLNFLSTASYTARSVSFAGFAGTWATRSTANTIYGDLTLSSQSGFSVAASTGVLTLGSTNATTRVITSYGKTLDVPITIGASNSNGSFQLADALTMGASKTLTFSFGTLNLNNQTLTAGFFSSSSTNGRVLAFGSSGRIRLIGAGGTLWNTGIITNLTTSGTSDVTIDNNSAVATTITPASLSETYALNFNIISGNYTLTVTNTAAFKNLNFVANPSVATTGFVGSIASHTADISIYGNLTLSSSMSPTLSSSPGFIFKATSGTQILTSNGRTFDSPMAQNGVGGTLQLADAFAMGATRTFNFNNGTFDGNGQTITGALALSASATGVTAFKGLNTSIVFNHTDSTMTLVGNNTTGKITTINGSINLNGYTWTATGFGTNVGTKSLTFNGGTLLLTGPYAPTFDNANPTGFTTVAGTGTGYIRMNAASAKTFSGGGSIFNCILSNDGAGALTITGFNTFLGITNGVSPTAFVFPAGVSANITKVSNFSINGASSTSLVTITSSTSGSPATLSMASGTVSANYLSLKDSAATGGAAWSAYNSTSVSGNSGWSFSNIAATANFFLVF</sequence>
<protein>
    <submittedName>
        <fullName evidence="2">Uncharacterized protein</fullName>
    </submittedName>
</protein>
<dbReference type="EMBL" id="LR796160">
    <property type="protein sequence ID" value="CAB4122820.1"/>
    <property type="molecule type" value="Genomic_DNA"/>
</dbReference>
<organism evidence="2">
    <name type="scientific">uncultured Caudovirales phage</name>
    <dbReference type="NCBI Taxonomy" id="2100421"/>
    <lineage>
        <taxon>Viruses</taxon>
        <taxon>Duplodnaviria</taxon>
        <taxon>Heunggongvirae</taxon>
        <taxon>Uroviricota</taxon>
        <taxon>Caudoviricetes</taxon>
        <taxon>Peduoviridae</taxon>
        <taxon>Maltschvirus</taxon>
        <taxon>Maltschvirus maltsch</taxon>
    </lineage>
</organism>
<accession>A0A6J5KQF5</accession>
<proteinExistence type="predicted"/>
<gene>
    <name evidence="1" type="ORF">UFOVP32_74</name>
    <name evidence="2" type="ORF">UFOVP50_2</name>
</gene>
<dbReference type="EMBL" id="LR796173">
    <property type="protein sequence ID" value="CAB4123526.1"/>
    <property type="molecule type" value="Genomic_DNA"/>
</dbReference>
<reference evidence="2" key="1">
    <citation type="submission" date="2020-04" db="EMBL/GenBank/DDBJ databases">
        <authorList>
            <person name="Chiriac C."/>
            <person name="Salcher M."/>
            <person name="Ghai R."/>
            <person name="Kavagutti S V."/>
        </authorList>
    </citation>
    <scope>NUCLEOTIDE SEQUENCE</scope>
</reference>
<evidence type="ECO:0000313" key="2">
    <source>
        <dbReference type="EMBL" id="CAB4123526.1"/>
    </source>
</evidence>
<evidence type="ECO:0000313" key="1">
    <source>
        <dbReference type="EMBL" id="CAB4122820.1"/>
    </source>
</evidence>